<proteinExistence type="inferred from homology"/>
<protein>
    <recommendedName>
        <fullName evidence="7">Long-chain-fatty-acid--CoA ligase</fullName>
        <ecNumber evidence="6">6.2.1.3</ecNumber>
    </recommendedName>
    <alternativeName>
        <fullName evidence="8">Long-chain acyl-CoA synthetase</fullName>
    </alternativeName>
</protein>
<evidence type="ECO:0000256" key="4">
    <source>
        <dbReference type="ARBA" id="ARBA00022598"/>
    </source>
</evidence>
<evidence type="ECO:0000313" key="11">
    <source>
        <dbReference type="EMBL" id="VAW66857.1"/>
    </source>
</evidence>
<dbReference type="InterPro" id="IPR050237">
    <property type="entry name" value="ATP-dep_AMP-bd_enzyme"/>
</dbReference>
<dbReference type="Pfam" id="PF00501">
    <property type="entry name" value="AMP-binding"/>
    <property type="match status" value="1"/>
</dbReference>
<evidence type="ECO:0000256" key="6">
    <source>
        <dbReference type="ARBA" id="ARBA00026121"/>
    </source>
</evidence>
<dbReference type="SUPFAM" id="SSF56801">
    <property type="entry name" value="Acetyl-CoA synthetase-like"/>
    <property type="match status" value="1"/>
</dbReference>
<sequence length="556" mass="61950">MSHAWHSSYPQGIPHDANVAAYHSLLDVFEEAFSTYANNPCFCNYGKTLTYQEIDIASKKLASYFQNQLGMKKGDKISIMMPNLLQNPISIFAALRAGLIVVNTNPLYTGNELKHQLCDSGATTIIVLENFASTLQSVIKETPIKNVIVTRMGDMLSFPKSTLINLVVKYVKKMVPDFNLPNSLSFKQCIAQGDLAKYTRPDIHQKDYAFLQYTGGTTGVAKGAILTHGNMVANLQQVSEWIEPFVEKGKEIVITALPLYHIFSLLANCLFFMKMGGLNYLITNPRDMKNFVKELNNINFTAFTGVNTLFNGLINTPGFSDIDFSHFKLTLGGGMAVQRSVAEKWQKITGQTLVEAYGLTETSPAVCINPMNLKTYNEKIGLPMPSTNVCIKDDNNKILPTGEHGEICIKGPQVTQGYFNRPDETALVFDNDGWFHSGDIGFMDEQGFFQIVDRKKDMIIVSGFNVYPNEVESVIASHHDVTEVGVIGIPDEVCGETVMAVVVSSNPQLTEHDIRAHCELSLTRYKLPKRVEFVAEVPKTNVGKILRRELRDQFIK</sequence>
<dbReference type="InterPro" id="IPR020845">
    <property type="entry name" value="AMP-binding_CS"/>
</dbReference>
<dbReference type="CDD" id="cd05936">
    <property type="entry name" value="FC-FACS_FadD_like"/>
    <property type="match status" value="1"/>
</dbReference>
<evidence type="ECO:0000256" key="7">
    <source>
        <dbReference type="ARBA" id="ARBA00039545"/>
    </source>
</evidence>
<reference evidence="11" key="1">
    <citation type="submission" date="2018-06" db="EMBL/GenBank/DDBJ databases">
        <authorList>
            <person name="Zhirakovskaya E."/>
        </authorList>
    </citation>
    <scope>NUCLEOTIDE SEQUENCE</scope>
</reference>
<dbReference type="EC" id="6.2.1.3" evidence="6"/>
<evidence type="ECO:0000259" key="9">
    <source>
        <dbReference type="Pfam" id="PF00501"/>
    </source>
</evidence>
<dbReference type="Pfam" id="PF13193">
    <property type="entry name" value="AMP-binding_C"/>
    <property type="match status" value="1"/>
</dbReference>
<dbReference type="Gene3D" id="3.40.50.980">
    <property type="match status" value="2"/>
</dbReference>
<dbReference type="PANTHER" id="PTHR43767:SF8">
    <property type="entry name" value="LONG-CHAIN-FATTY-ACID--COA LIGASE"/>
    <property type="match status" value="1"/>
</dbReference>
<evidence type="ECO:0000256" key="8">
    <source>
        <dbReference type="ARBA" id="ARBA00042773"/>
    </source>
</evidence>
<feature type="domain" description="AMP-binding enzyme C-terminal" evidence="10">
    <location>
        <begin position="470"/>
        <end position="544"/>
    </location>
</feature>
<dbReference type="InterPro" id="IPR045851">
    <property type="entry name" value="AMP-bd_C_sf"/>
</dbReference>
<dbReference type="FunFam" id="3.30.300.30:FF:000008">
    <property type="entry name" value="2,3-dihydroxybenzoate-AMP ligase"/>
    <property type="match status" value="1"/>
</dbReference>
<keyword evidence="4 11" id="KW-0436">Ligase</keyword>
<dbReference type="InterPro" id="IPR025110">
    <property type="entry name" value="AMP-bd_C"/>
</dbReference>
<evidence type="ECO:0000256" key="2">
    <source>
        <dbReference type="ARBA" id="ARBA00005005"/>
    </source>
</evidence>
<evidence type="ECO:0000256" key="1">
    <source>
        <dbReference type="ARBA" id="ARBA00004170"/>
    </source>
</evidence>
<keyword evidence="5" id="KW-0472">Membrane</keyword>
<feature type="domain" description="AMP-dependent synthetase/ligase" evidence="9">
    <location>
        <begin position="29"/>
        <end position="419"/>
    </location>
</feature>
<evidence type="ECO:0000256" key="5">
    <source>
        <dbReference type="ARBA" id="ARBA00023136"/>
    </source>
</evidence>
<dbReference type="GO" id="GO:0004467">
    <property type="term" value="F:long-chain fatty acid-CoA ligase activity"/>
    <property type="evidence" value="ECO:0007669"/>
    <property type="project" value="UniProtKB-EC"/>
</dbReference>
<dbReference type="Gene3D" id="3.30.300.30">
    <property type="match status" value="1"/>
</dbReference>
<dbReference type="AlphaFoldDB" id="A0A3B0XU82"/>
<gene>
    <name evidence="11" type="ORF">MNBD_GAMMA08-2186</name>
</gene>
<organism evidence="11">
    <name type="scientific">hydrothermal vent metagenome</name>
    <dbReference type="NCBI Taxonomy" id="652676"/>
    <lineage>
        <taxon>unclassified sequences</taxon>
        <taxon>metagenomes</taxon>
        <taxon>ecological metagenomes</taxon>
    </lineage>
</organism>
<dbReference type="Gene3D" id="2.30.38.10">
    <property type="entry name" value="Luciferase, Domain 3"/>
    <property type="match status" value="1"/>
</dbReference>
<dbReference type="PROSITE" id="PS00455">
    <property type="entry name" value="AMP_BINDING"/>
    <property type="match status" value="1"/>
</dbReference>
<evidence type="ECO:0000256" key="3">
    <source>
        <dbReference type="ARBA" id="ARBA00006432"/>
    </source>
</evidence>
<comment type="subcellular location">
    <subcellularLocation>
        <location evidence="1">Membrane</location>
        <topology evidence="1">Peripheral membrane protein</topology>
    </subcellularLocation>
</comment>
<comment type="similarity">
    <text evidence="3">Belongs to the ATP-dependent AMP-binding enzyme family.</text>
</comment>
<name>A0A3B0XU82_9ZZZZ</name>
<dbReference type="FunFam" id="3.40.50.12780:FF:000003">
    <property type="entry name" value="Long-chain-fatty-acid--CoA ligase FadD"/>
    <property type="match status" value="1"/>
</dbReference>
<dbReference type="PANTHER" id="PTHR43767">
    <property type="entry name" value="LONG-CHAIN-FATTY-ACID--COA LIGASE"/>
    <property type="match status" value="1"/>
</dbReference>
<comment type="pathway">
    <text evidence="2">Lipid metabolism; fatty acid beta-oxidation.</text>
</comment>
<accession>A0A3B0XU82</accession>
<dbReference type="InterPro" id="IPR000873">
    <property type="entry name" value="AMP-dep_synth/lig_dom"/>
</dbReference>
<dbReference type="EMBL" id="UOFH01000362">
    <property type="protein sequence ID" value="VAW66857.1"/>
    <property type="molecule type" value="Genomic_DNA"/>
</dbReference>
<dbReference type="GO" id="GO:0016020">
    <property type="term" value="C:membrane"/>
    <property type="evidence" value="ECO:0007669"/>
    <property type="project" value="UniProtKB-SubCell"/>
</dbReference>
<evidence type="ECO:0000259" key="10">
    <source>
        <dbReference type="Pfam" id="PF13193"/>
    </source>
</evidence>